<dbReference type="AlphaFoldDB" id="A0A6B8RGN0"/>
<proteinExistence type="predicted"/>
<dbReference type="Gene3D" id="1.10.443.10">
    <property type="entry name" value="Intergrase catalytic core"/>
    <property type="match status" value="1"/>
</dbReference>
<reference evidence="7" key="1">
    <citation type="submission" date="2018-11" db="EMBL/GenBank/DDBJ databases">
        <title>Complete genome sequence of Paenibacillus sp. ML311-T8.</title>
        <authorList>
            <person name="Nam Y.-D."/>
            <person name="Kang J."/>
            <person name="Chung W.-H."/>
            <person name="Park Y.S."/>
        </authorList>
    </citation>
    <scope>NUCLEOTIDE SEQUENCE [LARGE SCALE GENOMIC DNA]</scope>
    <source>
        <strain evidence="7">ML311-T8</strain>
    </source>
</reference>
<evidence type="ECO:0000256" key="3">
    <source>
        <dbReference type="ARBA" id="ARBA00023125"/>
    </source>
</evidence>
<dbReference type="InterPro" id="IPR050090">
    <property type="entry name" value="Tyrosine_recombinase_XerCD"/>
</dbReference>
<organism evidence="6 7">
    <name type="scientific">Paenibacillus psychroresistens</name>
    <dbReference type="NCBI Taxonomy" id="1778678"/>
    <lineage>
        <taxon>Bacteria</taxon>
        <taxon>Bacillati</taxon>
        <taxon>Bacillota</taxon>
        <taxon>Bacilli</taxon>
        <taxon>Bacillales</taxon>
        <taxon>Paenibacillaceae</taxon>
        <taxon>Paenibacillus</taxon>
    </lineage>
</organism>
<name>A0A6B8RGN0_9BACL</name>
<comment type="subcellular location">
    <subcellularLocation>
        <location evidence="1">Cytoplasm</location>
    </subcellularLocation>
</comment>
<dbReference type="SUPFAM" id="SSF56349">
    <property type="entry name" value="DNA breaking-rejoining enzymes"/>
    <property type="match status" value="1"/>
</dbReference>
<dbReference type="InterPro" id="IPR011010">
    <property type="entry name" value="DNA_brk_join_enz"/>
</dbReference>
<evidence type="ECO:0000256" key="4">
    <source>
        <dbReference type="ARBA" id="ARBA00023172"/>
    </source>
</evidence>
<protein>
    <recommendedName>
        <fullName evidence="5">Tyr recombinase domain-containing protein</fullName>
    </recommendedName>
</protein>
<keyword evidence="7" id="KW-1185">Reference proteome</keyword>
<dbReference type="InterPro" id="IPR010998">
    <property type="entry name" value="Integrase_recombinase_N"/>
</dbReference>
<accession>A0A6B8RGN0</accession>
<dbReference type="KEGG" id="ppsc:EHS13_09475"/>
<feature type="domain" description="Tyr recombinase" evidence="5">
    <location>
        <begin position="51"/>
        <end position="226"/>
    </location>
</feature>
<keyword evidence="2" id="KW-0229">DNA integration</keyword>
<evidence type="ECO:0000259" key="5">
    <source>
        <dbReference type="PROSITE" id="PS51898"/>
    </source>
</evidence>
<dbReference type="GO" id="GO:0005737">
    <property type="term" value="C:cytoplasm"/>
    <property type="evidence" value="ECO:0007669"/>
    <property type="project" value="UniProtKB-SubCell"/>
</dbReference>
<dbReference type="PANTHER" id="PTHR30349">
    <property type="entry name" value="PHAGE INTEGRASE-RELATED"/>
    <property type="match status" value="1"/>
</dbReference>
<sequence length="226" mass="26363">MIGYMMEKELSSYTINGRLKSYKVFFKFLAQEGYRENDISTAIPLVKSEQNMIPSFSKQQALELLNQPNRKTFIGLRDYTMMMVLLETGIRIQELLSLQIHDVVFSENELRVFKGKERKARQVPFQKTCANVLEMYLRERGELQTNMLFVTLDNRTIHPRTVQENIHEYGKKAKISGVRVSPHTFRHSMAKFYLLNGGDAFTLQQILGHSSLDMVKHYVNLFRSDI</sequence>
<evidence type="ECO:0000256" key="1">
    <source>
        <dbReference type="ARBA" id="ARBA00004496"/>
    </source>
</evidence>
<dbReference type="InterPro" id="IPR002104">
    <property type="entry name" value="Integrase_catalytic"/>
</dbReference>
<evidence type="ECO:0000256" key="2">
    <source>
        <dbReference type="ARBA" id="ARBA00022908"/>
    </source>
</evidence>
<evidence type="ECO:0000313" key="6">
    <source>
        <dbReference type="EMBL" id="QGQ95097.1"/>
    </source>
</evidence>
<dbReference type="RefSeq" id="WP_227013864.1">
    <property type="nucleotide sequence ID" value="NZ_CP034235.1"/>
</dbReference>
<dbReference type="PANTHER" id="PTHR30349:SF77">
    <property type="entry name" value="TYROSINE RECOMBINASE XERC"/>
    <property type="match status" value="1"/>
</dbReference>
<dbReference type="InterPro" id="IPR013762">
    <property type="entry name" value="Integrase-like_cat_sf"/>
</dbReference>
<dbReference type="EMBL" id="CP034235">
    <property type="protein sequence ID" value="QGQ95097.1"/>
    <property type="molecule type" value="Genomic_DNA"/>
</dbReference>
<dbReference type="Proteomes" id="UP000426246">
    <property type="component" value="Chromosome"/>
</dbReference>
<dbReference type="GO" id="GO:0015074">
    <property type="term" value="P:DNA integration"/>
    <property type="evidence" value="ECO:0007669"/>
    <property type="project" value="UniProtKB-KW"/>
</dbReference>
<gene>
    <name evidence="6" type="ORF">EHS13_09475</name>
</gene>
<keyword evidence="3" id="KW-0238">DNA-binding</keyword>
<dbReference type="Gene3D" id="1.10.150.130">
    <property type="match status" value="1"/>
</dbReference>
<keyword evidence="4" id="KW-0233">DNA recombination</keyword>
<dbReference type="GO" id="GO:0006310">
    <property type="term" value="P:DNA recombination"/>
    <property type="evidence" value="ECO:0007669"/>
    <property type="project" value="UniProtKB-KW"/>
</dbReference>
<dbReference type="GO" id="GO:0003677">
    <property type="term" value="F:DNA binding"/>
    <property type="evidence" value="ECO:0007669"/>
    <property type="project" value="UniProtKB-KW"/>
</dbReference>
<evidence type="ECO:0000313" key="7">
    <source>
        <dbReference type="Proteomes" id="UP000426246"/>
    </source>
</evidence>
<dbReference type="PROSITE" id="PS51898">
    <property type="entry name" value="TYR_RECOMBINASE"/>
    <property type="match status" value="1"/>
</dbReference>
<dbReference type="Pfam" id="PF00589">
    <property type="entry name" value="Phage_integrase"/>
    <property type="match status" value="1"/>
</dbReference>